<dbReference type="GO" id="GO:0006357">
    <property type="term" value="P:regulation of transcription by RNA polymerase II"/>
    <property type="evidence" value="ECO:0007669"/>
    <property type="project" value="TreeGrafter"/>
</dbReference>
<evidence type="ECO:0000313" key="3">
    <source>
        <dbReference type="EMBL" id="KYN02069.1"/>
    </source>
</evidence>
<feature type="compositionally biased region" description="Low complexity" evidence="1">
    <location>
        <begin position="203"/>
        <end position="215"/>
    </location>
</feature>
<dbReference type="PANTHER" id="PTHR12243">
    <property type="entry name" value="MADF DOMAIN TRANSCRIPTION FACTOR"/>
    <property type="match status" value="1"/>
</dbReference>
<protein>
    <recommendedName>
        <fullName evidence="2">MADF domain-containing protein</fullName>
    </recommendedName>
</protein>
<dbReference type="InterPro" id="IPR039353">
    <property type="entry name" value="TF_Adf1"/>
</dbReference>
<accession>A0A151II03</accession>
<dbReference type="InterPro" id="IPR006578">
    <property type="entry name" value="MADF-dom"/>
</dbReference>
<dbReference type="SMART" id="SM00595">
    <property type="entry name" value="MADF"/>
    <property type="match status" value="1"/>
</dbReference>
<name>A0A151II03_9HYME</name>
<feature type="region of interest" description="Disordered" evidence="1">
    <location>
        <begin position="164"/>
        <end position="220"/>
    </location>
</feature>
<dbReference type="GO" id="GO:0005667">
    <property type="term" value="C:transcription regulator complex"/>
    <property type="evidence" value="ECO:0007669"/>
    <property type="project" value="TreeGrafter"/>
</dbReference>
<organism evidence="3 4">
    <name type="scientific">Cyphomyrmex costatus</name>
    <dbReference type="NCBI Taxonomy" id="456900"/>
    <lineage>
        <taxon>Eukaryota</taxon>
        <taxon>Metazoa</taxon>
        <taxon>Ecdysozoa</taxon>
        <taxon>Arthropoda</taxon>
        <taxon>Hexapoda</taxon>
        <taxon>Insecta</taxon>
        <taxon>Pterygota</taxon>
        <taxon>Neoptera</taxon>
        <taxon>Endopterygota</taxon>
        <taxon>Hymenoptera</taxon>
        <taxon>Apocrita</taxon>
        <taxon>Aculeata</taxon>
        <taxon>Formicoidea</taxon>
        <taxon>Formicidae</taxon>
        <taxon>Myrmicinae</taxon>
        <taxon>Cyphomyrmex</taxon>
    </lineage>
</organism>
<feature type="compositionally biased region" description="Low complexity" evidence="1">
    <location>
        <begin position="173"/>
        <end position="191"/>
    </location>
</feature>
<dbReference type="PROSITE" id="PS51029">
    <property type="entry name" value="MADF"/>
    <property type="match status" value="1"/>
</dbReference>
<dbReference type="Proteomes" id="UP000078542">
    <property type="component" value="Unassembled WGS sequence"/>
</dbReference>
<evidence type="ECO:0000259" key="2">
    <source>
        <dbReference type="PROSITE" id="PS51029"/>
    </source>
</evidence>
<proteinExistence type="predicted"/>
<gene>
    <name evidence="3" type="ORF">ALC62_07123</name>
</gene>
<dbReference type="GO" id="GO:0005634">
    <property type="term" value="C:nucleus"/>
    <property type="evidence" value="ECO:0007669"/>
    <property type="project" value="TreeGrafter"/>
</dbReference>
<dbReference type="Pfam" id="PF10545">
    <property type="entry name" value="MADF_DNA_bdg"/>
    <property type="match status" value="1"/>
</dbReference>
<sequence length="286" mass="33295">MTEVLRNEMLIGEIQKREPLWNFKIPVVERGRNTVQKLWEEVVSAMNDEELISLVQQRPALYDYRIPTQERTKLKKKDLWQEVSNCVGAYSSAYAEKRWQYLRDCYTKARRNFKEIQSIEKRSGAASTPINKRSKPSFRFYDAISFLNDTLEYKETCTSIRIPNRKETNQETNNVPISSSSPSDSFCNDNNVDLENRPPSTPSPVSEFSAASSSSQRRRHSNNINDLDRAFLNALNTNIQPSPIDGFMLRLAEGMRRLLYKERSKLELEFLMKLHETEERLGLLNN</sequence>
<reference evidence="3 4" key="1">
    <citation type="submission" date="2016-03" db="EMBL/GenBank/DDBJ databases">
        <title>Cyphomyrmex costatus WGS genome.</title>
        <authorList>
            <person name="Nygaard S."/>
            <person name="Hu H."/>
            <person name="Boomsma J."/>
            <person name="Zhang G."/>
        </authorList>
    </citation>
    <scope>NUCLEOTIDE SEQUENCE [LARGE SCALE GENOMIC DNA]</scope>
    <source>
        <strain evidence="3">MS0001</strain>
        <tissue evidence="3">Whole body</tissue>
    </source>
</reference>
<feature type="domain" description="MADF" evidence="2">
    <location>
        <begin position="50"/>
        <end position="152"/>
    </location>
</feature>
<dbReference type="PANTHER" id="PTHR12243:SF69">
    <property type="entry name" value="SI:CH73-59F11.3"/>
    <property type="match status" value="1"/>
</dbReference>
<evidence type="ECO:0000313" key="4">
    <source>
        <dbReference type="Proteomes" id="UP000078542"/>
    </source>
</evidence>
<dbReference type="AlphaFoldDB" id="A0A151II03"/>
<keyword evidence="4" id="KW-1185">Reference proteome</keyword>
<dbReference type="EMBL" id="KQ977540">
    <property type="protein sequence ID" value="KYN02069.1"/>
    <property type="molecule type" value="Genomic_DNA"/>
</dbReference>
<evidence type="ECO:0000256" key="1">
    <source>
        <dbReference type="SAM" id="MobiDB-lite"/>
    </source>
</evidence>